<keyword evidence="4" id="KW-0378">Hydrolase</keyword>
<feature type="compositionally biased region" description="Basic and acidic residues" evidence="8">
    <location>
        <begin position="725"/>
        <end position="736"/>
    </location>
</feature>
<keyword evidence="3 7" id="KW-0863">Zinc-finger</keyword>
<dbReference type="GO" id="GO:0061630">
    <property type="term" value="F:ubiquitin protein ligase activity"/>
    <property type="evidence" value="ECO:0007669"/>
    <property type="project" value="TreeGrafter"/>
</dbReference>
<keyword evidence="13" id="KW-1185">Reference proteome</keyword>
<dbReference type="SUPFAM" id="SSF57850">
    <property type="entry name" value="RING/U-box"/>
    <property type="match status" value="1"/>
</dbReference>
<dbReference type="PROSITE" id="PS51192">
    <property type="entry name" value="HELICASE_ATP_BIND_1"/>
    <property type="match status" value="1"/>
</dbReference>
<evidence type="ECO:0000313" key="13">
    <source>
        <dbReference type="Proteomes" id="UP000015441"/>
    </source>
</evidence>
<keyword evidence="5" id="KW-0862">Zinc</keyword>
<dbReference type="Pfam" id="PF00176">
    <property type="entry name" value="SNF2-rel_dom"/>
    <property type="match status" value="1"/>
</dbReference>
<dbReference type="PROSITE" id="PS00518">
    <property type="entry name" value="ZF_RING_1"/>
    <property type="match status" value="1"/>
</dbReference>
<dbReference type="PANTHER" id="PTHR45865">
    <property type="entry name" value="E3 UBIQUITIN-PROTEIN LIGASE SHPRH FAMILY MEMBER"/>
    <property type="match status" value="1"/>
</dbReference>
<evidence type="ECO:0000256" key="3">
    <source>
        <dbReference type="ARBA" id="ARBA00022771"/>
    </source>
</evidence>
<dbReference type="PROSITE" id="PS51194">
    <property type="entry name" value="HELICASE_CTER"/>
    <property type="match status" value="1"/>
</dbReference>
<keyword evidence="1" id="KW-0479">Metal-binding</keyword>
<feature type="domain" description="RING-type" evidence="9">
    <location>
        <begin position="1102"/>
        <end position="1148"/>
    </location>
</feature>
<dbReference type="GO" id="GO:0006974">
    <property type="term" value="P:DNA damage response"/>
    <property type="evidence" value="ECO:0007669"/>
    <property type="project" value="TreeGrafter"/>
</dbReference>
<organism evidence="12 13">
    <name type="scientific">Blumeria graminis f. sp. hordei (strain DH14)</name>
    <name type="common">Barley powdery mildew</name>
    <name type="synonym">Oidium monilioides f. sp. hordei</name>
    <dbReference type="NCBI Taxonomy" id="546991"/>
    <lineage>
        <taxon>Eukaryota</taxon>
        <taxon>Fungi</taxon>
        <taxon>Dikarya</taxon>
        <taxon>Ascomycota</taxon>
        <taxon>Pezizomycotina</taxon>
        <taxon>Leotiomycetes</taxon>
        <taxon>Erysiphales</taxon>
        <taxon>Erysiphaceae</taxon>
        <taxon>Blumeria</taxon>
        <taxon>Blumeria hordei</taxon>
    </lineage>
</organism>
<dbReference type="InterPro" id="IPR001650">
    <property type="entry name" value="Helicase_C-like"/>
</dbReference>
<keyword evidence="2" id="KW-0547">Nucleotide-binding</keyword>
<dbReference type="Pfam" id="PF00271">
    <property type="entry name" value="Helicase_C"/>
    <property type="match status" value="1"/>
</dbReference>
<proteinExistence type="predicted"/>
<protein>
    <submittedName>
        <fullName evidence="12">SNF2 ATP-dependent DNA helicase</fullName>
    </submittedName>
</protein>
<dbReference type="GO" id="GO:0005634">
    <property type="term" value="C:nucleus"/>
    <property type="evidence" value="ECO:0007669"/>
    <property type="project" value="TreeGrafter"/>
</dbReference>
<dbReference type="InterPro" id="IPR013083">
    <property type="entry name" value="Znf_RING/FYVE/PHD"/>
</dbReference>
<keyword evidence="6" id="KW-0067">ATP-binding</keyword>
<evidence type="ECO:0000256" key="2">
    <source>
        <dbReference type="ARBA" id="ARBA00022741"/>
    </source>
</evidence>
<dbReference type="eggNOG" id="KOG0298">
    <property type="taxonomic scope" value="Eukaryota"/>
</dbReference>
<dbReference type="PROSITE" id="PS50089">
    <property type="entry name" value="ZF_RING_2"/>
    <property type="match status" value="1"/>
</dbReference>
<dbReference type="CDD" id="cd18793">
    <property type="entry name" value="SF2_C_SNF"/>
    <property type="match status" value="1"/>
</dbReference>
<evidence type="ECO:0000256" key="6">
    <source>
        <dbReference type="ARBA" id="ARBA00022840"/>
    </source>
</evidence>
<dbReference type="SMART" id="SM00184">
    <property type="entry name" value="RING"/>
    <property type="match status" value="1"/>
</dbReference>
<dbReference type="InterPro" id="IPR052583">
    <property type="entry name" value="ATP-helicase/E3_Ub-Ligase"/>
</dbReference>
<feature type="domain" description="Helicase ATP-binding" evidence="10">
    <location>
        <begin position="307"/>
        <end position="508"/>
    </location>
</feature>
<evidence type="ECO:0000256" key="1">
    <source>
        <dbReference type="ARBA" id="ARBA00022723"/>
    </source>
</evidence>
<dbReference type="Gene3D" id="3.40.50.10810">
    <property type="entry name" value="Tandem AAA-ATPase domain"/>
    <property type="match status" value="1"/>
</dbReference>
<feature type="region of interest" description="Disordered" evidence="8">
    <location>
        <begin position="709"/>
        <end position="737"/>
    </location>
</feature>
<evidence type="ECO:0000313" key="12">
    <source>
        <dbReference type="EMBL" id="CCU77077.1"/>
    </source>
</evidence>
<dbReference type="Gene3D" id="3.40.50.300">
    <property type="entry name" value="P-loop containing nucleotide triphosphate hydrolases"/>
    <property type="match status" value="1"/>
</dbReference>
<gene>
    <name evidence="12" type="ORF">BGHDH14_bgh04643</name>
</gene>
<dbReference type="SMART" id="SM00490">
    <property type="entry name" value="HELICc"/>
    <property type="match status" value="1"/>
</dbReference>
<evidence type="ECO:0000256" key="4">
    <source>
        <dbReference type="ARBA" id="ARBA00022801"/>
    </source>
</evidence>
<feature type="domain" description="Helicase C-terminal" evidence="11">
    <location>
        <begin position="1219"/>
        <end position="1370"/>
    </location>
</feature>
<dbReference type="GO" id="GO:0008270">
    <property type="term" value="F:zinc ion binding"/>
    <property type="evidence" value="ECO:0007669"/>
    <property type="project" value="UniProtKB-KW"/>
</dbReference>
<dbReference type="Proteomes" id="UP000015441">
    <property type="component" value="Unassembled WGS sequence"/>
</dbReference>
<dbReference type="InterPro" id="IPR059033">
    <property type="entry name" value="C144_05_dom"/>
</dbReference>
<dbReference type="InterPro" id="IPR000330">
    <property type="entry name" value="SNF2_N"/>
</dbReference>
<dbReference type="CDD" id="cd18070">
    <property type="entry name" value="DEXQc_SHPRH"/>
    <property type="match status" value="1"/>
</dbReference>
<evidence type="ECO:0000259" key="9">
    <source>
        <dbReference type="PROSITE" id="PS50089"/>
    </source>
</evidence>
<evidence type="ECO:0000259" key="10">
    <source>
        <dbReference type="PROSITE" id="PS51192"/>
    </source>
</evidence>
<comment type="caution">
    <text evidence="12">The sequence shown here is derived from an EMBL/GenBank/DDBJ whole genome shotgun (WGS) entry which is preliminary data.</text>
</comment>
<keyword evidence="12" id="KW-0347">Helicase</keyword>
<dbReference type="SUPFAM" id="SSF52540">
    <property type="entry name" value="P-loop containing nucleoside triphosphate hydrolases"/>
    <property type="match status" value="2"/>
</dbReference>
<dbReference type="FunCoup" id="N1JGQ4">
    <property type="interactions" value="208"/>
</dbReference>
<dbReference type="STRING" id="546991.N1JGQ4"/>
<dbReference type="GO" id="GO:0000209">
    <property type="term" value="P:protein polyubiquitination"/>
    <property type="evidence" value="ECO:0007669"/>
    <property type="project" value="TreeGrafter"/>
</dbReference>
<dbReference type="InterPro" id="IPR001841">
    <property type="entry name" value="Znf_RING"/>
</dbReference>
<reference evidence="12 13" key="1">
    <citation type="journal article" date="2010" name="Science">
        <title>Genome expansion and gene loss in powdery mildew fungi reveal tradeoffs in extreme parasitism.</title>
        <authorList>
            <person name="Spanu P.D."/>
            <person name="Abbott J.C."/>
            <person name="Amselem J."/>
            <person name="Burgis T.A."/>
            <person name="Soanes D.M."/>
            <person name="Stueber K."/>
            <person name="Ver Loren van Themaat E."/>
            <person name="Brown J.K.M."/>
            <person name="Butcher S.A."/>
            <person name="Gurr S.J."/>
            <person name="Lebrun M.-H."/>
            <person name="Ridout C.J."/>
            <person name="Schulze-Lefert P."/>
            <person name="Talbot N.J."/>
            <person name="Ahmadinejad N."/>
            <person name="Ametz C."/>
            <person name="Barton G.R."/>
            <person name="Benjdia M."/>
            <person name="Bidzinski P."/>
            <person name="Bindschedler L.V."/>
            <person name="Both M."/>
            <person name="Brewer M.T."/>
            <person name="Cadle-Davidson L."/>
            <person name="Cadle-Davidson M.M."/>
            <person name="Collemare J."/>
            <person name="Cramer R."/>
            <person name="Frenkel O."/>
            <person name="Godfrey D."/>
            <person name="Harriman J."/>
            <person name="Hoede C."/>
            <person name="King B.C."/>
            <person name="Klages S."/>
            <person name="Kleemann J."/>
            <person name="Knoll D."/>
            <person name="Koti P.S."/>
            <person name="Kreplak J."/>
            <person name="Lopez-Ruiz F.J."/>
            <person name="Lu X."/>
            <person name="Maekawa T."/>
            <person name="Mahanil S."/>
            <person name="Micali C."/>
            <person name="Milgroom M.G."/>
            <person name="Montana G."/>
            <person name="Noir S."/>
            <person name="O'Connell R.J."/>
            <person name="Oberhaensli S."/>
            <person name="Parlange F."/>
            <person name="Pedersen C."/>
            <person name="Quesneville H."/>
            <person name="Reinhardt R."/>
            <person name="Rott M."/>
            <person name="Sacristan S."/>
            <person name="Schmidt S.M."/>
            <person name="Schoen M."/>
            <person name="Skamnioti P."/>
            <person name="Sommer H."/>
            <person name="Stephens A."/>
            <person name="Takahara H."/>
            <person name="Thordal-Christensen H."/>
            <person name="Vigouroux M."/>
            <person name="Wessling R."/>
            <person name="Wicker T."/>
            <person name="Panstruga R."/>
        </authorList>
    </citation>
    <scope>NUCLEOTIDE SEQUENCE [LARGE SCALE GENOMIC DNA]</scope>
    <source>
        <strain evidence="12">DH14</strain>
    </source>
</reference>
<dbReference type="CDD" id="cd16449">
    <property type="entry name" value="RING-HC"/>
    <property type="match status" value="1"/>
</dbReference>
<dbReference type="PANTHER" id="PTHR45865:SF1">
    <property type="entry name" value="E3 UBIQUITIN-PROTEIN LIGASE SHPRH"/>
    <property type="match status" value="1"/>
</dbReference>
<dbReference type="InterPro" id="IPR014001">
    <property type="entry name" value="Helicase_ATP-bd"/>
</dbReference>
<dbReference type="Gene3D" id="3.30.40.10">
    <property type="entry name" value="Zinc/RING finger domain, C3HC4 (zinc finger)"/>
    <property type="match status" value="1"/>
</dbReference>
<accession>N1JGQ4</accession>
<dbReference type="GO" id="GO:0016787">
    <property type="term" value="F:hydrolase activity"/>
    <property type="evidence" value="ECO:0007669"/>
    <property type="project" value="UniProtKB-KW"/>
</dbReference>
<feature type="compositionally biased region" description="Low complexity" evidence="8">
    <location>
        <begin position="711"/>
        <end position="724"/>
    </location>
</feature>
<dbReference type="InterPro" id="IPR027417">
    <property type="entry name" value="P-loop_NTPase"/>
</dbReference>
<evidence type="ECO:0000256" key="7">
    <source>
        <dbReference type="PROSITE-ProRule" id="PRU00175"/>
    </source>
</evidence>
<evidence type="ECO:0000259" key="11">
    <source>
        <dbReference type="PROSITE" id="PS51194"/>
    </source>
</evidence>
<dbReference type="GO" id="GO:0005524">
    <property type="term" value="F:ATP binding"/>
    <property type="evidence" value="ECO:0007669"/>
    <property type="project" value="InterPro"/>
</dbReference>
<dbReference type="InterPro" id="IPR038718">
    <property type="entry name" value="SNF2-like_sf"/>
</dbReference>
<name>N1JGQ4_BLUG1</name>
<dbReference type="HOGENOM" id="CLU_001592_1_0_1"/>
<evidence type="ECO:0000256" key="8">
    <source>
        <dbReference type="SAM" id="MobiDB-lite"/>
    </source>
</evidence>
<dbReference type="InterPro" id="IPR017907">
    <property type="entry name" value="Znf_RING_CS"/>
</dbReference>
<dbReference type="SMART" id="SM00487">
    <property type="entry name" value="DEXDc"/>
    <property type="match status" value="1"/>
</dbReference>
<dbReference type="Pfam" id="PF26021">
    <property type="entry name" value="Ferritin_C144_05"/>
    <property type="match status" value="1"/>
</dbReference>
<dbReference type="EMBL" id="CAUH01003310">
    <property type="protein sequence ID" value="CCU77077.1"/>
    <property type="molecule type" value="Genomic_DNA"/>
</dbReference>
<dbReference type="InParanoid" id="N1JGQ4"/>
<dbReference type="GO" id="GO:0004386">
    <property type="term" value="F:helicase activity"/>
    <property type="evidence" value="ECO:0007669"/>
    <property type="project" value="UniProtKB-KW"/>
</dbReference>
<sequence length="1420" mass="162952">MSQSEFSNSSSPHTENLEHLLSFISQDKETARPNPKRQKILSVHKFGQLPTENNIDHIIVNQSTLEVQYVQPRFTNETTTLKRYNIEPYVHWTHLPNPEYIEINDDSGKPLIRIPIPPEEDRPDIFTALLVNKYKKKSVITHGYLWTEFDIAIVRENTSDTILLSLTIKWEITAIPNDITSTGRKNNALNRVLDLYFPDPRIVKGERWSPQDFYASAYTTQSTPSTNSFVVPNVTFNLYPFQKRTVQWLLWREGTIWSHDGSTKKLNYDKTTLSIPEPFIEVTDFMGRKCFVSHLFGIVTLDFSPFLVSENTINGGILSEEMGLGKTIEMISLITLHKRPSISSEEVKRYTQMGIRPASSTLIITPPSILPQWINEIMRYAPSLKFIHYKGIKWYKDKDSSELLSALASSDIVISTYSVLSAEINFTQLNPEKSLRNQRKYARAKSPLMMLNWWRCMIDEAQMIESGVSKAAVLARLIPRVNAWCISGTPIKKDVDDLRGLFIFLKYEPYASNKHIWQVLITSHKHVFKKLIKKIAIRHSKRSVSDEFKLPAQKRFVIKVPFTPVEKQHYQELYFKMCTESSLDTQGIPLVKDWKIDLYSDTMRKWLIRLRQAALHPQIGNRNRNELGCRDKTLRTVDQVLEAMMEQTDSSIRTSQRILHTLKLKRGQFYENSPRVVESLEIWSEVANDSSLLAQEYRQEIDGELLNFEANSNSNSKNDSGNSDGKNKSKRLEDPSSRISMLRSRLRGALEIQHTAIFFCANAYFQIRSNETLTKPDSDEFHRLENLEIQSYENAKKLRREIHQEIYCKVEHQTNKLENMAALKAFVEVPKFTTLSFDENIEMQKIMTKLDGLAVCLNSQSDIISEWRESTVRILLQPLVDEDDGLNHTGNEYENSTLVQEELMVYIQVLRTIISDRLHVLTGQTSKLVTDEVRTTLRLAHNGEGIYPEKILELLRIRDQAKPVKIGSIRGTVNELRAFVNSLKIEANKGGFKAQERFTSYERQLKHIQGLLTQNLKVTILLEKEVELFTSIMNNRLEYYRQLQQISDMVAPYQGPSDEKALAKIQNDENLVKNQVAMSKSKFRYLEHLRKEANNPQEEKICAICQETFNNGAITACGHQYCEECISILRSCKSSTCVTTHRNCPVCKQKMTHADIFKITLAPPLSILKENVTNHRLECDLPHPTLQKSVIYSELSPASLSEIKNIELREPSFTTKIATLARHVIWLRDSDPGAKSIIYSQYKEFLDVLAHAFEQSRIRYTSIDRTDGIELFKQDPGIECFFLHARAHSSGLNLINASHVILCEPLINTALELQAIARVDRIGQQQETNVWLFIVQGTVEESIYHLSLQRRMEHLDQGLTALQSLTSEVDVEKELGNSNSIQLQQASLVKLLAKEGSAGEMVACDDLLECLFGNRLPRAL</sequence>
<dbReference type="InterPro" id="IPR049730">
    <property type="entry name" value="SNF2/RAD54-like_C"/>
</dbReference>
<evidence type="ECO:0000256" key="5">
    <source>
        <dbReference type="ARBA" id="ARBA00022833"/>
    </source>
</evidence>
<dbReference type="OrthoDB" id="5330228at2759"/>